<dbReference type="Proteomes" id="UP001341840">
    <property type="component" value="Unassembled WGS sequence"/>
</dbReference>
<evidence type="ECO:0000313" key="1">
    <source>
        <dbReference type="EMBL" id="MED6165961.1"/>
    </source>
</evidence>
<gene>
    <name evidence="1" type="ORF">PIB30_104611</name>
</gene>
<sequence>MALLLSWAYYHIPAVRPGGFIGCMFPLVSRSSGLRMSSSSLAILCRRVSLRRRIHGDLYDRFNALLSSSGTRLIVLSGSSAVSSISLGLRSWLTLCTADAYAS</sequence>
<protein>
    <recommendedName>
        <fullName evidence="3">Secreted protein</fullName>
    </recommendedName>
</protein>
<dbReference type="EMBL" id="JASCZI010124475">
    <property type="protein sequence ID" value="MED6165961.1"/>
    <property type="molecule type" value="Genomic_DNA"/>
</dbReference>
<proteinExistence type="predicted"/>
<accession>A0ABU6UX83</accession>
<reference evidence="1 2" key="1">
    <citation type="journal article" date="2023" name="Plants (Basel)">
        <title>Bridging the Gap: Combining Genomics and Transcriptomics Approaches to Understand Stylosanthes scabra, an Orphan Legume from the Brazilian Caatinga.</title>
        <authorList>
            <person name="Ferreira-Neto J.R.C."/>
            <person name="da Silva M.D."/>
            <person name="Binneck E."/>
            <person name="de Melo N.F."/>
            <person name="da Silva R.H."/>
            <person name="de Melo A.L.T.M."/>
            <person name="Pandolfi V."/>
            <person name="Bustamante F.O."/>
            <person name="Brasileiro-Vidal A.C."/>
            <person name="Benko-Iseppon A.M."/>
        </authorList>
    </citation>
    <scope>NUCLEOTIDE SEQUENCE [LARGE SCALE GENOMIC DNA]</scope>
    <source>
        <tissue evidence="1">Leaves</tissue>
    </source>
</reference>
<organism evidence="1 2">
    <name type="scientific">Stylosanthes scabra</name>
    <dbReference type="NCBI Taxonomy" id="79078"/>
    <lineage>
        <taxon>Eukaryota</taxon>
        <taxon>Viridiplantae</taxon>
        <taxon>Streptophyta</taxon>
        <taxon>Embryophyta</taxon>
        <taxon>Tracheophyta</taxon>
        <taxon>Spermatophyta</taxon>
        <taxon>Magnoliopsida</taxon>
        <taxon>eudicotyledons</taxon>
        <taxon>Gunneridae</taxon>
        <taxon>Pentapetalae</taxon>
        <taxon>rosids</taxon>
        <taxon>fabids</taxon>
        <taxon>Fabales</taxon>
        <taxon>Fabaceae</taxon>
        <taxon>Papilionoideae</taxon>
        <taxon>50 kb inversion clade</taxon>
        <taxon>dalbergioids sensu lato</taxon>
        <taxon>Dalbergieae</taxon>
        <taxon>Pterocarpus clade</taxon>
        <taxon>Stylosanthes</taxon>
    </lineage>
</organism>
<keyword evidence="2" id="KW-1185">Reference proteome</keyword>
<comment type="caution">
    <text evidence="1">The sequence shown here is derived from an EMBL/GenBank/DDBJ whole genome shotgun (WGS) entry which is preliminary data.</text>
</comment>
<evidence type="ECO:0000313" key="2">
    <source>
        <dbReference type="Proteomes" id="UP001341840"/>
    </source>
</evidence>
<evidence type="ECO:0008006" key="3">
    <source>
        <dbReference type="Google" id="ProtNLM"/>
    </source>
</evidence>
<name>A0ABU6UX83_9FABA</name>